<dbReference type="RefSeq" id="WP_004515153.1">
    <property type="nucleotide sequence ID" value="NZ_FNOF01000003.1"/>
</dbReference>
<dbReference type="AlphaFoldDB" id="A0A1H2TQG8"/>
<sequence>MEIEEQVLTIGSGHNCMKSTCHQPADYRLKAEHYNVTACEEHKEEAKEKIRESLNTEADNQ</sequence>
<dbReference type="EMBL" id="FNOF01000003">
    <property type="protein sequence ID" value="SDW45519.1"/>
    <property type="molecule type" value="Genomic_DNA"/>
</dbReference>
<name>A0A1H2TQG8_HALVA</name>
<gene>
    <name evidence="1" type="ORF">SAMN05443574_103322</name>
</gene>
<dbReference type="STRING" id="28442.SAMN05443574_103322"/>
<protein>
    <submittedName>
        <fullName evidence="1">Uncharacterized protein</fullName>
    </submittedName>
</protein>
<accession>A0A1H2TQG8</accession>
<organism evidence="1 2">
    <name type="scientific">Haloarcula vallismortis</name>
    <name type="common">Halobacterium vallismortis</name>
    <dbReference type="NCBI Taxonomy" id="28442"/>
    <lineage>
        <taxon>Archaea</taxon>
        <taxon>Methanobacteriati</taxon>
        <taxon>Methanobacteriota</taxon>
        <taxon>Stenosarchaea group</taxon>
        <taxon>Halobacteria</taxon>
        <taxon>Halobacteriales</taxon>
        <taxon>Haloarculaceae</taxon>
        <taxon>Haloarcula</taxon>
    </lineage>
</organism>
<reference evidence="1 2" key="1">
    <citation type="submission" date="2016-10" db="EMBL/GenBank/DDBJ databases">
        <authorList>
            <person name="de Groot N.N."/>
        </authorList>
    </citation>
    <scope>NUCLEOTIDE SEQUENCE [LARGE SCALE GENOMIC DNA]</scope>
    <source>
        <strain evidence="1 2">DSM 3756</strain>
    </source>
</reference>
<proteinExistence type="predicted"/>
<evidence type="ECO:0000313" key="1">
    <source>
        <dbReference type="EMBL" id="SDW45519.1"/>
    </source>
</evidence>
<dbReference type="Proteomes" id="UP000182573">
    <property type="component" value="Unassembled WGS sequence"/>
</dbReference>
<evidence type="ECO:0000313" key="2">
    <source>
        <dbReference type="Proteomes" id="UP000182573"/>
    </source>
</evidence>